<gene>
    <name evidence="2" type="ORF">O0S08_46745</name>
</gene>
<sequence length="296" mass="32020">MSSDTFYIEIRPLQDDTVELVCTTSTAGGVNDYALTRSFVLMALADGMPYAGDNPTPLQKAMQEVGGPTPPVWQESFHREHVDKFIASTELVERIGIVTDERAWQEGRFRDEPDSYKKFPSHQFVLRARVTDPRYLEGLTPGSSFGTTAFDAWWDDPARPSRAEMAAVEARASRWFPPSKKAASEKKAASKKAASKKAASKKAAKKAAKKAPAKKAAKKTASKKAAKKAPAKKATKKAPTKKATKKAPTKKVPKKAPAKKAAKKAPAKKTAKKTATKKTAKKAPAKKAAKKAPAAE</sequence>
<evidence type="ECO:0000313" key="3">
    <source>
        <dbReference type="Proteomes" id="UP001164459"/>
    </source>
</evidence>
<dbReference type="RefSeq" id="WP_269036032.1">
    <property type="nucleotide sequence ID" value="NZ_CP114040.1"/>
</dbReference>
<organism evidence="2 3">
    <name type="scientific">Nannocystis punicea</name>
    <dbReference type="NCBI Taxonomy" id="2995304"/>
    <lineage>
        <taxon>Bacteria</taxon>
        <taxon>Pseudomonadati</taxon>
        <taxon>Myxococcota</taxon>
        <taxon>Polyangia</taxon>
        <taxon>Nannocystales</taxon>
        <taxon>Nannocystaceae</taxon>
        <taxon>Nannocystis</taxon>
    </lineage>
</organism>
<accession>A0ABY7H337</accession>
<dbReference type="Proteomes" id="UP001164459">
    <property type="component" value="Chromosome"/>
</dbReference>
<feature type="region of interest" description="Disordered" evidence="1">
    <location>
        <begin position="176"/>
        <end position="296"/>
    </location>
</feature>
<evidence type="ECO:0000313" key="2">
    <source>
        <dbReference type="EMBL" id="WAS93688.1"/>
    </source>
</evidence>
<evidence type="ECO:0000256" key="1">
    <source>
        <dbReference type="SAM" id="MobiDB-lite"/>
    </source>
</evidence>
<protein>
    <submittedName>
        <fullName evidence="2">Uncharacterized protein</fullName>
    </submittedName>
</protein>
<proteinExistence type="predicted"/>
<feature type="compositionally biased region" description="Basic residues" evidence="1">
    <location>
        <begin position="189"/>
        <end position="290"/>
    </location>
</feature>
<keyword evidence="3" id="KW-1185">Reference proteome</keyword>
<reference evidence="2" key="1">
    <citation type="submission" date="2022-11" db="EMBL/GenBank/DDBJ databases">
        <title>Minimal conservation of predation-associated metabolite biosynthetic gene clusters underscores biosynthetic potential of Myxococcota including descriptions for ten novel species: Archangium lansinium sp. nov., Myxococcus landrumus sp. nov., Nannocystis bai.</title>
        <authorList>
            <person name="Ahearne A."/>
            <person name="Stevens C."/>
            <person name="Dowd S."/>
        </authorList>
    </citation>
    <scope>NUCLEOTIDE SEQUENCE</scope>
    <source>
        <strain evidence="2">Fl3</strain>
    </source>
</reference>
<dbReference type="EMBL" id="CP114040">
    <property type="protein sequence ID" value="WAS93688.1"/>
    <property type="molecule type" value="Genomic_DNA"/>
</dbReference>
<name>A0ABY7H337_9BACT</name>